<reference evidence="3" key="1">
    <citation type="journal article" date="2014" name="Nat. Genet.">
        <title>Genome of the human hookworm Necator americanus.</title>
        <authorList>
            <person name="Tang Y.T."/>
            <person name="Gao X."/>
            <person name="Rosa B.A."/>
            <person name="Abubucker S."/>
            <person name="Hallsworth-Pepin K."/>
            <person name="Martin J."/>
            <person name="Tyagi R."/>
            <person name="Heizer E."/>
            <person name="Zhang X."/>
            <person name="Bhonagiri-Palsikar V."/>
            <person name="Minx P."/>
            <person name="Warren W.C."/>
            <person name="Wang Q."/>
            <person name="Zhan B."/>
            <person name="Hotez P.J."/>
            <person name="Sternberg P.W."/>
            <person name="Dougall A."/>
            <person name="Gaze S.T."/>
            <person name="Mulvenna J."/>
            <person name="Sotillo J."/>
            <person name="Ranganathan S."/>
            <person name="Rabelo E.M."/>
            <person name="Wilson R.K."/>
            <person name="Felgner P.L."/>
            <person name="Bethony J."/>
            <person name="Hawdon J.M."/>
            <person name="Gasser R.B."/>
            <person name="Loukas A."/>
            <person name="Mitreva M."/>
        </authorList>
    </citation>
    <scope>NUCLEOTIDE SEQUENCE [LARGE SCALE GENOMIC DNA]</scope>
</reference>
<organism evidence="2 3">
    <name type="scientific">Necator americanus</name>
    <name type="common">Human hookworm</name>
    <dbReference type="NCBI Taxonomy" id="51031"/>
    <lineage>
        <taxon>Eukaryota</taxon>
        <taxon>Metazoa</taxon>
        <taxon>Ecdysozoa</taxon>
        <taxon>Nematoda</taxon>
        <taxon>Chromadorea</taxon>
        <taxon>Rhabditida</taxon>
        <taxon>Rhabditina</taxon>
        <taxon>Rhabditomorpha</taxon>
        <taxon>Strongyloidea</taxon>
        <taxon>Ancylostomatidae</taxon>
        <taxon>Bunostominae</taxon>
        <taxon>Necator</taxon>
    </lineage>
</organism>
<sequence length="237" mass="26714">MKEEFGVLNLNRLELPNLVHFLINAIEEIMALVRVCAFSALAVDLTFYELQLTHSVKEVDNSCTKKQNEKSERLKEVKTIEEDLRTAKETEKPTQIVSVRESTKESASSANESVSKETVIREKHVFEKIVREVEDSGPPKEVLSTAKEAEKSQISSEHLKEVKNIEEDVHTAKEIEKPTQTVSVSESGKESLNTARQSVSKETRIVEKHVFEKTVKVSSKALGYKFGERLSSRGIDV</sequence>
<keyword evidence="3" id="KW-1185">Reference proteome</keyword>
<evidence type="ECO:0000313" key="2">
    <source>
        <dbReference type="EMBL" id="ETN86169.1"/>
    </source>
</evidence>
<evidence type="ECO:0000256" key="1">
    <source>
        <dbReference type="SAM" id="MobiDB-lite"/>
    </source>
</evidence>
<accession>W2TWW2</accession>
<gene>
    <name evidence="2" type="ORF">NECAME_06050</name>
</gene>
<dbReference type="KEGG" id="nai:NECAME_06050"/>
<proteinExistence type="predicted"/>
<evidence type="ECO:0000313" key="3">
    <source>
        <dbReference type="Proteomes" id="UP000053676"/>
    </source>
</evidence>
<dbReference type="AlphaFoldDB" id="W2TWW2"/>
<feature type="region of interest" description="Disordered" evidence="1">
    <location>
        <begin position="89"/>
        <end position="114"/>
    </location>
</feature>
<feature type="compositionally biased region" description="Polar residues" evidence="1">
    <location>
        <begin position="178"/>
        <end position="198"/>
    </location>
</feature>
<name>W2TWW2_NECAM</name>
<dbReference type="Proteomes" id="UP000053676">
    <property type="component" value="Unassembled WGS sequence"/>
</dbReference>
<dbReference type="EMBL" id="KI657592">
    <property type="protein sequence ID" value="ETN86169.1"/>
    <property type="molecule type" value="Genomic_DNA"/>
</dbReference>
<feature type="region of interest" description="Disordered" evidence="1">
    <location>
        <begin position="178"/>
        <end position="201"/>
    </location>
</feature>
<protein>
    <submittedName>
        <fullName evidence="2">Uncharacterized protein</fullName>
    </submittedName>
</protein>